<dbReference type="InterPro" id="IPR039758">
    <property type="entry name" value="NAGK-like"/>
</dbReference>
<reference evidence="7" key="1">
    <citation type="submission" date="2022-11" db="UniProtKB">
        <authorList>
            <consortium name="WormBaseParasite"/>
        </authorList>
    </citation>
    <scope>IDENTIFICATION</scope>
</reference>
<name>A0A914DZM2_9BILA</name>
<dbReference type="InterPro" id="IPR043129">
    <property type="entry name" value="ATPase_NBD"/>
</dbReference>
<accession>A0A914DZM2</accession>
<dbReference type="SUPFAM" id="SSF53067">
    <property type="entry name" value="Actin-like ATPase domain"/>
    <property type="match status" value="2"/>
</dbReference>
<keyword evidence="6" id="KW-1185">Reference proteome</keyword>
<feature type="domain" description="ATPase BadF/BadG/BcrA/BcrD type" evidence="5">
    <location>
        <begin position="5"/>
        <end position="274"/>
    </location>
</feature>
<evidence type="ECO:0000256" key="3">
    <source>
        <dbReference type="ARBA" id="ARBA00014974"/>
    </source>
</evidence>
<dbReference type="Gene3D" id="3.30.420.40">
    <property type="match status" value="2"/>
</dbReference>
<evidence type="ECO:0000313" key="7">
    <source>
        <dbReference type="WBParaSite" id="ACRNAN_scaffold4979.g8732.t1"/>
    </source>
</evidence>
<dbReference type="AlphaFoldDB" id="A0A914DZM2"/>
<dbReference type="WBParaSite" id="ACRNAN_scaffold4979.g8732.t1">
    <property type="protein sequence ID" value="ACRNAN_scaffold4979.g8732.t1"/>
    <property type="gene ID" value="ACRNAN_scaffold4979.g8732"/>
</dbReference>
<dbReference type="PANTHER" id="PTHR12862">
    <property type="entry name" value="BADF TYPE ATPASE DOMAIN-CONTAINING PROTEIN"/>
    <property type="match status" value="1"/>
</dbReference>
<evidence type="ECO:0000313" key="6">
    <source>
        <dbReference type="Proteomes" id="UP000887540"/>
    </source>
</evidence>
<dbReference type="Pfam" id="PF01869">
    <property type="entry name" value="BcrAD_BadFG"/>
    <property type="match status" value="1"/>
</dbReference>
<dbReference type="EC" id="2.7.1.59" evidence="2"/>
<dbReference type="InterPro" id="IPR002731">
    <property type="entry name" value="ATPase_BadF"/>
</dbReference>
<evidence type="ECO:0000256" key="1">
    <source>
        <dbReference type="ARBA" id="ARBA00006198"/>
    </source>
</evidence>
<comment type="similarity">
    <text evidence="1">Belongs to the eukaryotic-type N-acetylglucosamine kinase family.</text>
</comment>
<evidence type="ECO:0000259" key="5">
    <source>
        <dbReference type="Pfam" id="PF01869"/>
    </source>
</evidence>
<proteinExistence type="inferred from homology"/>
<sequence length="278" mass="29926">MIFAGVEGGATQSKIILIKVQENAVHKLIELEGESLNCLLRGAEFTSGYVSKLIQSASENVHLSLPIDGVCMGLSGAENQEISQQLTQIFETKFSSVAKKCFVTSDSGASIAAAFKNGGVVIIAGTGSTCRYLNKCGELFGVGGHGHLIGDGGSGFWIVQRAIQTVFDDEDGLAPSKIPTKFLKALIMNHFQLKDIKDIFNLLYGTDFVKAHIASLCVKIAENAQKDPLCKNLFEQAGEILAKHLTAVSKHFDQELLENVPVLQVGSVFKSWQLLKPG</sequence>
<protein>
    <recommendedName>
        <fullName evidence="3">N-acetyl-D-glucosamine kinase</fullName>
        <ecNumber evidence="2">2.7.1.59</ecNumber>
    </recommendedName>
    <alternativeName>
        <fullName evidence="4">GlcNAc kinase</fullName>
    </alternativeName>
</protein>
<evidence type="ECO:0000256" key="2">
    <source>
        <dbReference type="ARBA" id="ARBA00012122"/>
    </source>
</evidence>
<organism evidence="6 7">
    <name type="scientific">Acrobeloides nanus</name>
    <dbReference type="NCBI Taxonomy" id="290746"/>
    <lineage>
        <taxon>Eukaryota</taxon>
        <taxon>Metazoa</taxon>
        <taxon>Ecdysozoa</taxon>
        <taxon>Nematoda</taxon>
        <taxon>Chromadorea</taxon>
        <taxon>Rhabditida</taxon>
        <taxon>Tylenchina</taxon>
        <taxon>Cephalobomorpha</taxon>
        <taxon>Cephaloboidea</taxon>
        <taxon>Cephalobidae</taxon>
        <taxon>Acrobeloides</taxon>
    </lineage>
</organism>
<evidence type="ECO:0000256" key="4">
    <source>
        <dbReference type="ARBA" id="ARBA00031123"/>
    </source>
</evidence>
<dbReference type="Proteomes" id="UP000887540">
    <property type="component" value="Unplaced"/>
</dbReference>
<dbReference type="PANTHER" id="PTHR12862:SF0">
    <property type="entry name" value="N-ACETYL-D-GLUCOSAMINE KINASE"/>
    <property type="match status" value="1"/>
</dbReference>
<dbReference type="GO" id="GO:0045127">
    <property type="term" value="F:N-acetylglucosamine kinase activity"/>
    <property type="evidence" value="ECO:0007669"/>
    <property type="project" value="UniProtKB-EC"/>
</dbReference>